<feature type="domain" description="ABC-type uncharacterised transport system" evidence="2">
    <location>
        <begin position="212"/>
        <end position="447"/>
    </location>
</feature>
<dbReference type="InterPro" id="IPR019196">
    <property type="entry name" value="ABC_transp_unknown"/>
</dbReference>
<accession>A0A6J4UQ79</accession>
<keyword evidence="1" id="KW-0812">Transmembrane</keyword>
<feature type="transmembrane region" description="Helical" evidence="1">
    <location>
        <begin position="77"/>
        <end position="96"/>
    </location>
</feature>
<feature type="transmembrane region" description="Helical" evidence="1">
    <location>
        <begin position="34"/>
        <end position="56"/>
    </location>
</feature>
<gene>
    <name evidence="4" type="ORF">AVDCRST_MAG81-505</name>
</gene>
<feature type="transmembrane region" description="Helical" evidence="1">
    <location>
        <begin position="7"/>
        <end position="28"/>
    </location>
</feature>
<protein>
    <submittedName>
        <fullName evidence="4">Gliding motility-associated ABC transporter substrate-binding protein GldG</fullName>
    </submittedName>
</protein>
<dbReference type="InterPro" id="IPR039975">
    <property type="entry name" value="IFT52"/>
</dbReference>
<sequence>MKIIKTNLNYVLGLGLVLAVIGLSAGVVSGTWGALPLGLLIAGVVVLSLGLLLLGIGGNLKKPQRFWQQRSTQASTNALISVLAVLTILGLVNFLGTRYTTRIDLSENQFFTLAPQTQQVLRNLQQPVKVLVFDRQPQPPTRTLLEEYQRQGQRFSFEFVDPQAQPNLAQKYNVRNPGDTFLEVGERVQRLEQISEPSLTAALEKATTPLAKIYVLQGHGERTLEVDQSGEKGSLDRAINALKERNFTAQPLNLLQQPQRLEDASVVIIAAPAKAFFPAEVRQLQDYLNQGGSMLLLVEPQTNPGLEALLKDWGVQLDNRLVIDASGQGQQVGLGPAVPLVNQYGEHPITQDFRGTTSFYPTAQSIQTQQKPNEQATKLLLTGDKSWAESNPKSEALEFNPGSDRQGPLALGVALRRSSTQGQKSRESRMVVIGDVDFAAGNLFEQQLNGDVFLNSVTWLSNRDNQTLSIRPKEQTNRRINLTPQTSRLITVIAFGLPLAAFGTAAAFWWRRR</sequence>
<evidence type="ECO:0000256" key="1">
    <source>
        <dbReference type="SAM" id="Phobius"/>
    </source>
</evidence>
<dbReference type="SUPFAM" id="SSF52317">
    <property type="entry name" value="Class I glutamine amidotransferase-like"/>
    <property type="match status" value="1"/>
</dbReference>
<organism evidence="4">
    <name type="scientific">uncultured Synechococcales cyanobacterium</name>
    <dbReference type="NCBI Taxonomy" id="1936017"/>
    <lineage>
        <taxon>Bacteria</taxon>
        <taxon>Bacillati</taxon>
        <taxon>Cyanobacteriota</taxon>
        <taxon>Cyanophyceae</taxon>
        <taxon>Synechococcales</taxon>
        <taxon>environmental samples</taxon>
    </lineage>
</organism>
<dbReference type="Pfam" id="PF09822">
    <property type="entry name" value="ABC_transp_aux"/>
    <property type="match status" value="1"/>
</dbReference>
<feature type="domain" description="DUF7088" evidence="3">
    <location>
        <begin position="107"/>
        <end position="173"/>
    </location>
</feature>
<evidence type="ECO:0000313" key="4">
    <source>
        <dbReference type="EMBL" id="CAA9556696.1"/>
    </source>
</evidence>
<dbReference type="EMBL" id="CADCWO010000021">
    <property type="protein sequence ID" value="CAA9556696.1"/>
    <property type="molecule type" value="Genomic_DNA"/>
</dbReference>
<keyword evidence="1" id="KW-0472">Membrane</keyword>
<dbReference type="PANTHER" id="PTHR12969">
    <property type="entry name" value="NGD5/OSM-6/IFT52"/>
    <property type="match status" value="1"/>
</dbReference>
<keyword evidence="1" id="KW-1133">Transmembrane helix</keyword>
<dbReference type="PANTHER" id="PTHR12969:SF7">
    <property type="entry name" value="INTRAFLAGELLAR TRANSPORT PROTEIN 52 HOMOLOG"/>
    <property type="match status" value="1"/>
</dbReference>
<dbReference type="InterPro" id="IPR055396">
    <property type="entry name" value="DUF7088"/>
</dbReference>
<proteinExistence type="predicted"/>
<dbReference type="AlphaFoldDB" id="A0A6J4UQ79"/>
<evidence type="ECO:0000259" key="2">
    <source>
        <dbReference type="Pfam" id="PF09822"/>
    </source>
</evidence>
<name>A0A6J4UQ79_9CYAN</name>
<dbReference type="Gene3D" id="3.40.30.10">
    <property type="entry name" value="Glutaredoxin"/>
    <property type="match status" value="1"/>
</dbReference>
<dbReference type="InterPro" id="IPR029062">
    <property type="entry name" value="Class_I_gatase-like"/>
</dbReference>
<evidence type="ECO:0000259" key="3">
    <source>
        <dbReference type="Pfam" id="PF23357"/>
    </source>
</evidence>
<reference evidence="4" key="1">
    <citation type="submission" date="2020-02" db="EMBL/GenBank/DDBJ databases">
        <authorList>
            <person name="Meier V. D."/>
        </authorList>
    </citation>
    <scope>NUCLEOTIDE SEQUENCE</scope>
    <source>
        <strain evidence="4">AVDCRST_MAG81</strain>
    </source>
</reference>
<feature type="transmembrane region" description="Helical" evidence="1">
    <location>
        <begin position="489"/>
        <end position="510"/>
    </location>
</feature>
<dbReference type="Pfam" id="PF23357">
    <property type="entry name" value="DUF7088"/>
    <property type="match status" value="1"/>
</dbReference>
<dbReference type="Gene3D" id="3.40.50.880">
    <property type="match status" value="1"/>
</dbReference>